<dbReference type="InterPro" id="IPR036291">
    <property type="entry name" value="NAD(P)-bd_dom_sf"/>
</dbReference>
<dbReference type="Gramene" id="Ma08_t20570.1">
    <property type="protein sequence ID" value="Ma08_p20570.1"/>
    <property type="gene ID" value="Ma08_g20570"/>
</dbReference>
<organism evidence="2 3">
    <name type="scientific">Musa acuminata subsp. malaccensis</name>
    <name type="common">Wild banana</name>
    <name type="synonym">Musa malaccensis</name>
    <dbReference type="NCBI Taxonomy" id="214687"/>
    <lineage>
        <taxon>Eukaryota</taxon>
        <taxon>Viridiplantae</taxon>
        <taxon>Streptophyta</taxon>
        <taxon>Embryophyta</taxon>
        <taxon>Tracheophyta</taxon>
        <taxon>Spermatophyta</taxon>
        <taxon>Magnoliopsida</taxon>
        <taxon>Liliopsida</taxon>
        <taxon>Zingiberales</taxon>
        <taxon>Musaceae</taxon>
        <taxon>Musa</taxon>
    </lineage>
</organism>
<evidence type="ECO:0000313" key="2">
    <source>
        <dbReference type="EnsemblPlants" id="Ma08_p20570.1"/>
    </source>
</evidence>
<dbReference type="AlphaFoldDB" id="A0A804K8V1"/>
<evidence type="ECO:0000313" key="1">
    <source>
        <dbReference type="EMBL" id="CAG1832220.1"/>
    </source>
</evidence>
<keyword evidence="3" id="KW-1185">Reference proteome</keyword>
<proteinExistence type="predicted"/>
<dbReference type="EnsemblPlants" id="Ma08_t20570.1">
    <property type="protein sequence ID" value="Ma08_p20570.1"/>
    <property type="gene ID" value="Ma08_g20570"/>
</dbReference>
<dbReference type="SUPFAM" id="SSF51735">
    <property type="entry name" value="NAD(P)-binding Rossmann-fold domains"/>
    <property type="match status" value="1"/>
</dbReference>
<accession>A0A804K8V1</accession>
<dbReference type="Gene3D" id="3.40.50.720">
    <property type="entry name" value="NAD(P)-binding Rossmann-like Domain"/>
    <property type="match status" value="1"/>
</dbReference>
<dbReference type="InParanoid" id="A0A804K8V1"/>
<reference evidence="1" key="1">
    <citation type="submission" date="2021-03" db="EMBL/GenBank/DDBJ databases">
        <authorList>
            <consortium name="Genoscope - CEA"/>
            <person name="William W."/>
        </authorList>
    </citation>
    <scope>NUCLEOTIDE SEQUENCE</scope>
    <source>
        <strain evidence="1">Doubled-haploid Pahang</strain>
    </source>
</reference>
<protein>
    <submittedName>
        <fullName evidence="1">(wild Malaysian banana) hypothetical protein</fullName>
    </submittedName>
</protein>
<dbReference type="EMBL" id="HG996472">
    <property type="protein sequence ID" value="CAG1832220.1"/>
    <property type="molecule type" value="Genomic_DNA"/>
</dbReference>
<name>A0A804K8V1_MUSAM</name>
<gene>
    <name evidence="1" type="ORF">GSMUA_81400.1</name>
</gene>
<sequence length="57" mass="6397">MEFFFTAKCEDVKRIAETSPLGWLGQSEDVAALVGFQCIDASEWVNEQVIQVNGEFI</sequence>
<reference evidence="2" key="2">
    <citation type="submission" date="2021-05" db="UniProtKB">
        <authorList>
            <consortium name="EnsemblPlants"/>
        </authorList>
    </citation>
    <scope>IDENTIFICATION</scope>
    <source>
        <strain evidence="2">subsp. malaccensis</strain>
    </source>
</reference>
<evidence type="ECO:0000313" key="3">
    <source>
        <dbReference type="Proteomes" id="UP000012960"/>
    </source>
</evidence>
<dbReference type="Proteomes" id="UP000012960">
    <property type="component" value="Unplaced"/>
</dbReference>